<dbReference type="SUPFAM" id="SSF55729">
    <property type="entry name" value="Acyl-CoA N-acyltransferases (Nat)"/>
    <property type="match status" value="1"/>
</dbReference>
<dbReference type="Pfam" id="PF00583">
    <property type="entry name" value="Acetyltransf_1"/>
    <property type="match status" value="1"/>
</dbReference>
<protein>
    <recommendedName>
        <fullName evidence="1">N-acetyltransferase domain-containing protein</fullName>
    </recommendedName>
</protein>
<name>A0AAN6MHQ6_9PEZI</name>
<organism evidence="2 3">
    <name type="scientific">Staphylotrichum tortipilum</name>
    <dbReference type="NCBI Taxonomy" id="2831512"/>
    <lineage>
        <taxon>Eukaryota</taxon>
        <taxon>Fungi</taxon>
        <taxon>Dikarya</taxon>
        <taxon>Ascomycota</taxon>
        <taxon>Pezizomycotina</taxon>
        <taxon>Sordariomycetes</taxon>
        <taxon>Sordariomycetidae</taxon>
        <taxon>Sordariales</taxon>
        <taxon>Chaetomiaceae</taxon>
        <taxon>Staphylotrichum</taxon>
    </lineage>
</organism>
<dbReference type="PROSITE" id="PS51186">
    <property type="entry name" value="GNAT"/>
    <property type="match status" value="1"/>
</dbReference>
<dbReference type="EMBL" id="MU855627">
    <property type="protein sequence ID" value="KAK3900900.1"/>
    <property type="molecule type" value="Genomic_DNA"/>
</dbReference>
<dbReference type="PANTHER" id="PTHR43233">
    <property type="entry name" value="FAMILY N-ACETYLTRANSFERASE, PUTATIVE (AFU_ORTHOLOGUE AFUA_6G03350)-RELATED"/>
    <property type="match status" value="1"/>
</dbReference>
<dbReference type="Gene3D" id="3.40.630.30">
    <property type="match status" value="1"/>
</dbReference>
<dbReference type="PANTHER" id="PTHR43233:SF1">
    <property type="entry name" value="FAMILY N-ACETYLTRANSFERASE, PUTATIVE (AFU_ORTHOLOGUE AFUA_6G03350)-RELATED"/>
    <property type="match status" value="1"/>
</dbReference>
<feature type="domain" description="N-acetyltransferase" evidence="1">
    <location>
        <begin position="26"/>
        <end position="175"/>
    </location>
</feature>
<evidence type="ECO:0000259" key="1">
    <source>
        <dbReference type="PROSITE" id="PS51186"/>
    </source>
</evidence>
<accession>A0AAN6MHQ6</accession>
<dbReference type="AlphaFoldDB" id="A0AAN6MHQ6"/>
<comment type="caution">
    <text evidence="2">The sequence shown here is derived from an EMBL/GenBank/DDBJ whole genome shotgun (WGS) entry which is preliminary data.</text>
</comment>
<dbReference type="CDD" id="cd04301">
    <property type="entry name" value="NAT_SF"/>
    <property type="match status" value="1"/>
</dbReference>
<dbReference type="Proteomes" id="UP001303889">
    <property type="component" value="Unassembled WGS sequence"/>
</dbReference>
<dbReference type="InterPro" id="IPR053144">
    <property type="entry name" value="Acetyltransferase_Butenolide"/>
</dbReference>
<dbReference type="GO" id="GO:0016747">
    <property type="term" value="F:acyltransferase activity, transferring groups other than amino-acyl groups"/>
    <property type="evidence" value="ECO:0007669"/>
    <property type="project" value="InterPro"/>
</dbReference>
<evidence type="ECO:0000313" key="3">
    <source>
        <dbReference type="Proteomes" id="UP001303889"/>
    </source>
</evidence>
<gene>
    <name evidence="2" type="ORF">C8A05DRAFT_35450</name>
</gene>
<reference evidence="2" key="2">
    <citation type="submission" date="2023-05" db="EMBL/GenBank/DDBJ databases">
        <authorList>
            <consortium name="Lawrence Berkeley National Laboratory"/>
            <person name="Steindorff A."/>
            <person name="Hensen N."/>
            <person name="Bonometti L."/>
            <person name="Westerberg I."/>
            <person name="Brannstrom I.O."/>
            <person name="Guillou S."/>
            <person name="Cros-Aarteil S."/>
            <person name="Calhoun S."/>
            <person name="Haridas S."/>
            <person name="Kuo A."/>
            <person name="Mondo S."/>
            <person name="Pangilinan J."/>
            <person name="Riley R."/>
            <person name="Labutti K."/>
            <person name="Andreopoulos B."/>
            <person name="Lipzen A."/>
            <person name="Chen C."/>
            <person name="Yanf M."/>
            <person name="Daum C."/>
            <person name="Ng V."/>
            <person name="Clum A."/>
            <person name="Ohm R."/>
            <person name="Martin F."/>
            <person name="Silar P."/>
            <person name="Natvig D."/>
            <person name="Lalanne C."/>
            <person name="Gautier V."/>
            <person name="Ament-Velasquez S.L."/>
            <person name="Kruys A."/>
            <person name="Hutchinson M.I."/>
            <person name="Powell A.J."/>
            <person name="Barry K."/>
            <person name="Miller A.N."/>
            <person name="Grigoriev I.V."/>
            <person name="Debuchy R."/>
            <person name="Gladieux P."/>
            <person name="Thoren M.H."/>
            <person name="Johannesson H."/>
        </authorList>
    </citation>
    <scope>NUCLEOTIDE SEQUENCE</scope>
    <source>
        <strain evidence="2">CBS 103.79</strain>
    </source>
</reference>
<sequence>MPPPHEIRCWTRRLPSTNGTGNETAYTISTDPSLIDLAAVNAAFSSDMLYWAKSTPPETIKLFIEQSLCFGLYVHPEDPKSPKEMIGLARLITDYATFGYLTDVYVLAPYQGRGLGRWLMACLDEVLASWPHLRRCLLFTRGEAAVRMYGETIGAKDVGEGSFLRGLVLLERGGGGVGGGGG</sequence>
<evidence type="ECO:0000313" key="2">
    <source>
        <dbReference type="EMBL" id="KAK3900900.1"/>
    </source>
</evidence>
<dbReference type="InterPro" id="IPR016181">
    <property type="entry name" value="Acyl_CoA_acyltransferase"/>
</dbReference>
<reference evidence="2" key="1">
    <citation type="journal article" date="2023" name="Mol. Phylogenet. Evol.">
        <title>Genome-scale phylogeny and comparative genomics of the fungal order Sordariales.</title>
        <authorList>
            <person name="Hensen N."/>
            <person name="Bonometti L."/>
            <person name="Westerberg I."/>
            <person name="Brannstrom I.O."/>
            <person name="Guillou S."/>
            <person name="Cros-Aarteil S."/>
            <person name="Calhoun S."/>
            <person name="Haridas S."/>
            <person name="Kuo A."/>
            <person name="Mondo S."/>
            <person name="Pangilinan J."/>
            <person name="Riley R."/>
            <person name="LaButti K."/>
            <person name="Andreopoulos B."/>
            <person name="Lipzen A."/>
            <person name="Chen C."/>
            <person name="Yan M."/>
            <person name="Daum C."/>
            <person name="Ng V."/>
            <person name="Clum A."/>
            <person name="Steindorff A."/>
            <person name="Ohm R.A."/>
            <person name="Martin F."/>
            <person name="Silar P."/>
            <person name="Natvig D.O."/>
            <person name="Lalanne C."/>
            <person name="Gautier V."/>
            <person name="Ament-Velasquez S.L."/>
            <person name="Kruys A."/>
            <person name="Hutchinson M.I."/>
            <person name="Powell A.J."/>
            <person name="Barry K."/>
            <person name="Miller A.N."/>
            <person name="Grigoriev I.V."/>
            <person name="Debuchy R."/>
            <person name="Gladieux P."/>
            <person name="Hiltunen Thoren M."/>
            <person name="Johannesson H."/>
        </authorList>
    </citation>
    <scope>NUCLEOTIDE SEQUENCE</scope>
    <source>
        <strain evidence="2">CBS 103.79</strain>
    </source>
</reference>
<dbReference type="InterPro" id="IPR000182">
    <property type="entry name" value="GNAT_dom"/>
</dbReference>
<proteinExistence type="predicted"/>
<keyword evidence="3" id="KW-1185">Reference proteome</keyword>